<proteinExistence type="predicted"/>
<dbReference type="RefSeq" id="WP_072847324.1">
    <property type="nucleotide sequence ID" value="NZ_FNAB01000025.1"/>
</dbReference>
<evidence type="ECO:0000313" key="3">
    <source>
        <dbReference type="Proteomes" id="UP000199417"/>
    </source>
</evidence>
<dbReference type="AlphaFoldDB" id="A0A1G7EMG2"/>
<reference evidence="2 3" key="1">
    <citation type="submission" date="2016-10" db="EMBL/GenBank/DDBJ databases">
        <authorList>
            <person name="de Groot N.N."/>
        </authorList>
    </citation>
    <scope>NUCLEOTIDE SEQUENCE [LARGE SCALE GENOMIC DNA]</scope>
    <source>
        <strain evidence="2 3">JCM 11308</strain>
    </source>
</reference>
<keyword evidence="1" id="KW-0812">Transmembrane</keyword>
<dbReference type="Proteomes" id="UP000199417">
    <property type="component" value="Unassembled WGS sequence"/>
</dbReference>
<dbReference type="EMBL" id="FNAB01000025">
    <property type="protein sequence ID" value="SDE64831.1"/>
    <property type="molecule type" value="Genomic_DNA"/>
</dbReference>
<organism evidence="2 3">
    <name type="scientific">Rhodococcus tukisamuensis</name>
    <dbReference type="NCBI Taxonomy" id="168276"/>
    <lineage>
        <taxon>Bacteria</taxon>
        <taxon>Bacillati</taxon>
        <taxon>Actinomycetota</taxon>
        <taxon>Actinomycetes</taxon>
        <taxon>Mycobacteriales</taxon>
        <taxon>Nocardiaceae</taxon>
        <taxon>Rhodococcus</taxon>
    </lineage>
</organism>
<feature type="transmembrane region" description="Helical" evidence="1">
    <location>
        <begin position="109"/>
        <end position="126"/>
    </location>
</feature>
<evidence type="ECO:0000256" key="1">
    <source>
        <dbReference type="SAM" id="Phobius"/>
    </source>
</evidence>
<accession>A0A1G7EMG2</accession>
<dbReference type="STRING" id="168276.SAMN05444580_12522"/>
<keyword evidence="1" id="KW-1133">Transmembrane helix</keyword>
<sequence>MNRVSKPAHVPADSAPTLELVSAAPENPQLTGALRCAQGAAAGLAKNTAGLAKGVGAVSMYLLGKGYSLARQTAAKPRRESVLSLVEEPNVAAVAVAAPAGRRKGRRRVVLLVVVGAAVAAGAVFVRKQRTELPPPAAQPPSLREVDNA</sequence>
<gene>
    <name evidence="2" type="ORF">SAMN05444580_12522</name>
</gene>
<keyword evidence="3" id="KW-1185">Reference proteome</keyword>
<protein>
    <submittedName>
        <fullName evidence="2">Uncharacterized protein</fullName>
    </submittedName>
</protein>
<evidence type="ECO:0000313" key="2">
    <source>
        <dbReference type="EMBL" id="SDE64831.1"/>
    </source>
</evidence>
<name>A0A1G7EMG2_9NOCA</name>
<keyword evidence="1" id="KW-0472">Membrane</keyword>